<evidence type="ECO:0000256" key="3">
    <source>
        <dbReference type="ARBA" id="ARBA00022512"/>
    </source>
</evidence>
<dbReference type="Gene3D" id="2.160.20.10">
    <property type="entry name" value="Single-stranded right-handed beta-helix, Pectin lyase-like"/>
    <property type="match status" value="1"/>
</dbReference>
<name>A0A7J6G7L7_CANSA</name>
<dbReference type="SUPFAM" id="SSF51126">
    <property type="entry name" value="Pectin lyase-like"/>
    <property type="match status" value="1"/>
</dbReference>
<sequence>MATKLSLSLFLCPLLILINSTLFCDAAASYNVVMRFGAKPNGQSDSTEAFLQAWAAACASTESALIYVPKGRYLLRPLIFLGPCKSPHIMFRIDGTLVAPTDYRVLGGVENWINFKRVSSVTILGGSLDAKGPALWACKAKPNNSCPTGATTLTITYSNNIKIVGLLSLNSQMFHITINHCENVEIKGVRILAKENSPNTDGIHLQFSKNIAIFNSSVKTGDDCVSIGPGTQNLLIQRMACGPGHGISIGSLAKELEEEGVRNITVKEVVFTETQNGVRIKSWARPSLGFVKEVQFFNIVMRNVRNPIIIDQNYCPHSIDCPNQVSGTKISDIVYRNIKGTSTKPIAMKFNCSSKYPCTGIVLEDVNLTSYDDTNVTQSVCAHAHGKSVGLVLPSSCLLK</sequence>
<comment type="subcellular location">
    <subcellularLocation>
        <location evidence="1">Secreted</location>
        <location evidence="1">Cell wall</location>
    </subcellularLocation>
</comment>
<comment type="similarity">
    <text evidence="2 9">Belongs to the glycosyl hydrolase 28 family.</text>
</comment>
<accession>A0A7J6G7L7</accession>
<keyword evidence="6 9" id="KW-0326">Glycosidase</keyword>
<dbReference type="PANTHER" id="PTHR31375">
    <property type="match status" value="1"/>
</dbReference>
<dbReference type="GO" id="GO:0005975">
    <property type="term" value="P:carbohydrate metabolic process"/>
    <property type="evidence" value="ECO:0007669"/>
    <property type="project" value="InterPro"/>
</dbReference>
<evidence type="ECO:0008006" key="13">
    <source>
        <dbReference type="Google" id="ProtNLM"/>
    </source>
</evidence>
<evidence type="ECO:0000256" key="9">
    <source>
        <dbReference type="RuleBase" id="RU361169"/>
    </source>
</evidence>
<evidence type="ECO:0000256" key="7">
    <source>
        <dbReference type="ARBA" id="ARBA00023316"/>
    </source>
</evidence>
<evidence type="ECO:0000313" key="12">
    <source>
        <dbReference type="Proteomes" id="UP000525078"/>
    </source>
</evidence>
<evidence type="ECO:0000256" key="5">
    <source>
        <dbReference type="ARBA" id="ARBA00022801"/>
    </source>
</evidence>
<reference evidence="11 12" key="1">
    <citation type="journal article" date="2020" name="bioRxiv">
        <title>Sequence and annotation of 42 cannabis genomes reveals extensive copy number variation in cannabinoid synthesis and pathogen resistance genes.</title>
        <authorList>
            <person name="Mckernan K.J."/>
            <person name="Helbert Y."/>
            <person name="Kane L.T."/>
            <person name="Ebling H."/>
            <person name="Zhang L."/>
            <person name="Liu B."/>
            <person name="Eaton Z."/>
            <person name="Mclaughlin S."/>
            <person name="Kingan S."/>
            <person name="Baybayan P."/>
            <person name="Concepcion G."/>
            <person name="Jordan M."/>
            <person name="Riva A."/>
            <person name="Barbazuk W."/>
            <person name="Harkins T."/>
        </authorList>
    </citation>
    <scope>NUCLEOTIDE SEQUENCE [LARGE SCALE GENOMIC DNA]</scope>
    <source>
        <strain evidence="12">cv. Jamaican Lion 4</strain>
        <tissue evidence="11">Leaf</tissue>
    </source>
</reference>
<evidence type="ECO:0000256" key="10">
    <source>
        <dbReference type="SAM" id="SignalP"/>
    </source>
</evidence>
<comment type="caution">
    <text evidence="11">The sequence shown here is derived from an EMBL/GenBank/DDBJ whole genome shotgun (WGS) entry which is preliminary data.</text>
</comment>
<keyword evidence="4" id="KW-0964">Secreted</keyword>
<dbReference type="EMBL" id="JAATIP010000070">
    <property type="protein sequence ID" value="KAF4378961.1"/>
    <property type="molecule type" value="Genomic_DNA"/>
</dbReference>
<dbReference type="PROSITE" id="PS00502">
    <property type="entry name" value="POLYGALACTURONASE"/>
    <property type="match status" value="1"/>
</dbReference>
<dbReference type="Proteomes" id="UP000525078">
    <property type="component" value="Unassembled WGS sequence"/>
</dbReference>
<evidence type="ECO:0000256" key="4">
    <source>
        <dbReference type="ARBA" id="ARBA00022525"/>
    </source>
</evidence>
<dbReference type="InterPro" id="IPR011050">
    <property type="entry name" value="Pectin_lyase_fold/virulence"/>
</dbReference>
<proteinExistence type="inferred from homology"/>
<dbReference type="GO" id="GO:0004650">
    <property type="term" value="F:polygalacturonase activity"/>
    <property type="evidence" value="ECO:0007669"/>
    <property type="project" value="InterPro"/>
</dbReference>
<feature type="active site" evidence="8">
    <location>
        <position position="245"/>
    </location>
</feature>
<evidence type="ECO:0000256" key="2">
    <source>
        <dbReference type="ARBA" id="ARBA00008834"/>
    </source>
</evidence>
<keyword evidence="3" id="KW-0134">Cell wall</keyword>
<dbReference type="InterPro" id="IPR000743">
    <property type="entry name" value="Glyco_hydro_28"/>
</dbReference>
<organism evidence="11 12">
    <name type="scientific">Cannabis sativa</name>
    <name type="common">Hemp</name>
    <name type="synonym">Marijuana</name>
    <dbReference type="NCBI Taxonomy" id="3483"/>
    <lineage>
        <taxon>Eukaryota</taxon>
        <taxon>Viridiplantae</taxon>
        <taxon>Streptophyta</taxon>
        <taxon>Embryophyta</taxon>
        <taxon>Tracheophyta</taxon>
        <taxon>Spermatophyta</taxon>
        <taxon>Magnoliopsida</taxon>
        <taxon>eudicotyledons</taxon>
        <taxon>Gunneridae</taxon>
        <taxon>Pentapetalae</taxon>
        <taxon>rosids</taxon>
        <taxon>fabids</taxon>
        <taxon>Rosales</taxon>
        <taxon>Cannabaceae</taxon>
        <taxon>Cannabis</taxon>
    </lineage>
</organism>
<keyword evidence="10" id="KW-0732">Signal</keyword>
<keyword evidence="7" id="KW-0961">Cell wall biogenesis/degradation</keyword>
<feature type="chain" id="PRO_5029460922" description="Polygalacturonase" evidence="10">
    <location>
        <begin position="27"/>
        <end position="400"/>
    </location>
</feature>
<gene>
    <name evidence="11" type="ORF">F8388_022048</name>
</gene>
<feature type="signal peptide" evidence="10">
    <location>
        <begin position="1"/>
        <end position="26"/>
    </location>
</feature>
<dbReference type="AlphaFoldDB" id="A0A7J6G7L7"/>
<keyword evidence="5 9" id="KW-0378">Hydrolase</keyword>
<evidence type="ECO:0000256" key="6">
    <source>
        <dbReference type="ARBA" id="ARBA00023295"/>
    </source>
</evidence>
<dbReference type="FunFam" id="2.160.20.10:FF:000004">
    <property type="entry name" value="Pectin lyase-like superfamily protein"/>
    <property type="match status" value="1"/>
</dbReference>
<dbReference type="Pfam" id="PF00295">
    <property type="entry name" value="Glyco_hydro_28"/>
    <property type="match status" value="1"/>
</dbReference>
<evidence type="ECO:0000256" key="8">
    <source>
        <dbReference type="PROSITE-ProRule" id="PRU10052"/>
    </source>
</evidence>
<dbReference type="GO" id="GO:0071555">
    <property type="term" value="P:cell wall organization"/>
    <property type="evidence" value="ECO:0007669"/>
    <property type="project" value="UniProtKB-KW"/>
</dbReference>
<evidence type="ECO:0000313" key="11">
    <source>
        <dbReference type="EMBL" id="KAF4378961.1"/>
    </source>
</evidence>
<evidence type="ECO:0000256" key="1">
    <source>
        <dbReference type="ARBA" id="ARBA00004191"/>
    </source>
</evidence>
<dbReference type="InterPro" id="IPR012334">
    <property type="entry name" value="Pectin_lyas_fold"/>
</dbReference>
<protein>
    <recommendedName>
        <fullName evidence="13">Polygalacturonase</fullName>
    </recommendedName>
</protein>